<feature type="region of interest" description="Disordered" evidence="2">
    <location>
        <begin position="24"/>
        <end position="101"/>
    </location>
</feature>
<feature type="compositionally biased region" description="Basic and acidic residues" evidence="2">
    <location>
        <begin position="62"/>
        <end position="74"/>
    </location>
</feature>
<gene>
    <name evidence="3" type="ORF">K431DRAFT_314187</name>
</gene>
<dbReference type="AlphaFoldDB" id="A0A9P4Q7E0"/>
<feature type="compositionally biased region" description="Polar residues" evidence="2">
    <location>
        <begin position="504"/>
        <end position="515"/>
    </location>
</feature>
<keyword evidence="1" id="KW-0175">Coiled coil</keyword>
<feature type="region of interest" description="Disordered" evidence="2">
    <location>
        <begin position="1085"/>
        <end position="1110"/>
    </location>
</feature>
<evidence type="ECO:0000313" key="4">
    <source>
        <dbReference type="Proteomes" id="UP000799441"/>
    </source>
</evidence>
<evidence type="ECO:0000256" key="1">
    <source>
        <dbReference type="SAM" id="Coils"/>
    </source>
</evidence>
<dbReference type="Gene3D" id="1.20.5.170">
    <property type="match status" value="1"/>
</dbReference>
<feature type="coiled-coil region" evidence="1">
    <location>
        <begin position="778"/>
        <end position="812"/>
    </location>
</feature>
<feature type="region of interest" description="Disordered" evidence="2">
    <location>
        <begin position="273"/>
        <end position="312"/>
    </location>
</feature>
<feature type="region of interest" description="Disordered" evidence="2">
    <location>
        <begin position="504"/>
        <end position="619"/>
    </location>
</feature>
<feature type="compositionally biased region" description="Basic and acidic residues" evidence="2">
    <location>
        <begin position="30"/>
        <end position="40"/>
    </location>
</feature>
<reference evidence="3" key="1">
    <citation type="journal article" date="2020" name="Stud. Mycol.">
        <title>101 Dothideomycetes genomes: a test case for predicting lifestyles and emergence of pathogens.</title>
        <authorList>
            <person name="Haridas S."/>
            <person name="Albert R."/>
            <person name="Binder M."/>
            <person name="Bloem J."/>
            <person name="Labutti K."/>
            <person name="Salamov A."/>
            <person name="Andreopoulos B."/>
            <person name="Baker S."/>
            <person name="Barry K."/>
            <person name="Bills G."/>
            <person name="Bluhm B."/>
            <person name="Cannon C."/>
            <person name="Castanera R."/>
            <person name="Culley D."/>
            <person name="Daum C."/>
            <person name="Ezra D."/>
            <person name="Gonzalez J."/>
            <person name="Henrissat B."/>
            <person name="Kuo A."/>
            <person name="Liang C."/>
            <person name="Lipzen A."/>
            <person name="Lutzoni F."/>
            <person name="Magnuson J."/>
            <person name="Mondo S."/>
            <person name="Nolan M."/>
            <person name="Ohm R."/>
            <person name="Pangilinan J."/>
            <person name="Park H.-J."/>
            <person name="Ramirez L."/>
            <person name="Alfaro M."/>
            <person name="Sun H."/>
            <person name="Tritt A."/>
            <person name="Yoshinaga Y."/>
            <person name="Zwiers L.-H."/>
            <person name="Turgeon B."/>
            <person name="Goodwin S."/>
            <person name="Spatafora J."/>
            <person name="Crous P."/>
            <person name="Grigoriev I."/>
        </authorList>
    </citation>
    <scope>NUCLEOTIDE SEQUENCE</scope>
    <source>
        <strain evidence="3">CBS 116435</strain>
    </source>
</reference>
<comment type="caution">
    <text evidence="3">The sequence shown here is derived from an EMBL/GenBank/DDBJ whole genome shotgun (WGS) entry which is preliminary data.</text>
</comment>
<evidence type="ECO:0000256" key="2">
    <source>
        <dbReference type="SAM" id="MobiDB-lite"/>
    </source>
</evidence>
<name>A0A9P4Q7E0_9PEZI</name>
<dbReference type="EMBL" id="MU003812">
    <property type="protein sequence ID" value="KAF2719362.1"/>
    <property type="molecule type" value="Genomic_DNA"/>
</dbReference>
<sequence>MLQDNSQQGEKNVGLLASRWAKTTQQLVPHAEEHHIETIPDKNANPFKSQAHSEAADVEQTQDQKEPGQDEIARARAPSPQAVGGSPIEEKGNPITNDYRDIGHTLKPGEYEATPTYIGRRFIRYASGDLVRRDARRLSNSRSRSRNRTGRRLGGNGKEEQYLSRRHTGFLPEQADDIAEFDANRGRRREEEHVGGDDYEYGYEDEEEHIVQDEVSIDLTIEAAVERSRSFEETCFEPGAHLSRVVIRTPTRSTDSPDVDMIERSSVTTSFNNEAIADNDETSPSLVSQVAPGEDDNQRDSESSLFTSSYSCCPVNLPPPQRKLSEDSTTGMSNAIAAELIKAWRNAVGWSSKDFRKGASAGESLQNKRVDFVMQQEDDFYGQGSYGRRASEGFIQRIKDTPRYRERLELRLHEHKMTAIEAKNDLELAEGDLVAAIREADGQRCEADGQRRRVQALREQNNRLNYQVAAERERANRDSQIAMLARRRAKGELHFWQHYVDSGTQTVQPDESAGSSYGEVPDTDKGDDLSLQPLWSKIDCDMQSELPYPNPQPDAWGKRRIPRRASAPSRFRLRMVRLEKGDKDEYKNETHGGDADNGGSSDGDSDESSDSVTGTNVRLEPDIQLLHPANLVSADYERWPTHLRADTAAEIIRTATGRDVSKIVEDTEETSHRDLIVYGLLHSGKITFASLFVQLQSIGLAFDPILLAKNLIQKGLTVNPEVLFVAGEYNDPCNVKLGSLLETIIWLKQDLVDAYKETDQWSYDNGLPVRLMHFSNRTKDGNDNEARLQNTIKELKQKLFTAEKELDERKSLEVRQWADAQKVKLLRANDQGLSAQTRAQPEKSHATMLQETQRQHVDWPQFTGFTAERDDALKDIAERTKSFEETFDLRLSEYDPDMLRFFKGDSDTTKQVKDLDKKLLQSNAHIQELQAERNDLTIKVRDLSTQFNSLKGDNENLSAQLTEKDEFHRSDREDLVDKIDKLENENTELNDCIKGLEVLLTASQAMSTKANDQLAIALSERISLKTKNKTFKRDIRILEEQLRAANLSSPLSPTTPGFENAETIITSLQEGLDRHHRSAKEAEKFLEGIRSGRREPSPSPPRLYKNKLQYSPERVRQERDWERVKQIIALGRDEGTKEIWKFLQEKEARGEPPI</sequence>
<dbReference type="Proteomes" id="UP000799441">
    <property type="component" value="Unassembled WGS sequence"/>
</dbReference>
<evidence type="ECO:0000313" key="3">
    <source>
        <dbReference type="EMBL" id="KAF2719362.1"/>
    </source>
</evidence>
<feature type="compositionally biased region" description="Basic and acidic residues" evidence="2">
    <location>
        <begin position="88"/>
        <end position="101"/>
    </location>
</feature>
<organism evidence="3 4">
    <name type="scientific">Polychaeton citri CBS 116435</name>
    <dbReference type="NCBI Taxonomy" id="1314669"/>
    <lineage>
        <taxon>Eukaryota</taxon>
        <taxon>Fungi</taxon>
        <taxon>Dikarya</taxon>
        <taxon>Ascomycota</taxon>
        <taxon>Pezizomycotina</taxon>
        <taxon>Dothideomycetes</taxon>
        <taxon>Dothideomycetidae</taxon>
        <taxon>Capnodiales</taxon>
        <taxon>Capnodiaceae</taxon>
        <taxon>Polychaeton</taxon>
    </lineage>
</organism>
<feature type="region of interest" description="Disordered" evidence="2">
    <location>
        <begin position="136"/>
        <end position="167"/>
    </location>
</feature>
<keyword evidence="4" id="KW-1185">Reference proteome</keyword>
<proteinExistence type="predicted"/>
<feature type="compositionally biased region" description="Basic and acidic residues" evidence="2">
    <location>
        <begin position="1085"/>
        <end position="1096"/>
    </location>
</feature>
<feature type="coiled-coil region" evidence="1">
    <location>
        <begin position="912"/>
        <end position="1048"/>
    </location>
</feature>
<protein>
    <submittedName>
        <fullName evidence="3">Uncharacterized protein</fullName>
    </submittedName>
</protein>
<accession>A0A9P4Q7E0</accession>
<feature type="compositionally biased region" description="Basic and acidic residues" evidence="2">
    <location>
        <begin position="576"/>
        <end position="594"/>
    </location>
</feature>
<feature type="coiled-coil region" evidence="1">
    <location>
        <begin position="405"/>
        <end position="474"/>
    </location>
</feature>